<keyword evidence="1 2" id="KW-0694">RNA-binding</keyword>
<name>A0A5N6KZ48_9ROSI</name>
<dbReference type="InterPro" id="IPR012677">
    <property type="entry name" value="Nucleotide-bd_a/b_plait_sf"/>
</dbReference>
<dbReference type="GO" id="GO:0003723">
    <property type="term" value="F:RNA binding"/>
    <property type="evidence" value="ECO:0007669"/>
    <property type="project" value="UniProtKB-UniRule"/>
</dbReference>
<dbReference type="Gene3D" id="3.30.70.330">
    <property type="match status" value="2"/>
</dbReference>
<feature type="compositionally biased region" description="Basic and acidic residues" evidence="3">
    <location>
        <begin position="139"/>
        <end position="149"/>
    </location>
</feature>
<feature type="domain" description="RRM" evidence="4">
    <location>
        <begin position="78"/>
        <end position="139"/>
    </location>
</feature>
<dbReference type="OrthoDB" id="266020at2759"/>
<sequence>MPQMQVKSRQDRVTKIARDREVDLQPLPTQIQSCSIPRLHAGALASVIATPGERHSRARHHGHRRGGNAQQHIPELVETLTEIFSEYGTILDIVAKTSLKRKGQAFIVFSEHDAAEKAIEEIQGFEVFDKPMQLAFAKTRSDATVKQDAGEDSQEFEQHKKHRIAEKERKQAQQAQEQKLKRPAAGAPAAQPPPSKLSKGAGLKSTGGAVGVVPDEYLPPNRTLFVQNLPDDIDIDTLTQLFQQFEDFKEVRLVPSRKGLAFVEYRAEAGAISARESMNNTKLGSSQIKVTYQRQ</sequence>
<comment type="caution">
    <text evidence="5">The sequence shown here is derived from an EMBL/GenBank/DDBJ whole genome shotgun (WGS) entry which is preliminary data.</text>
</comment>
<evidence type="ECO:0000313" key="6">
    <source>
        <dbReference type="Proteomes" id="UP000327013"/>
    </source>
</evidence>
<dbReference type="CDD" id="cd12247">
    <property type="entry name" value="RRM2_U1A_like"/>
    <property type="match status" value="1"/>
</dbReference>
<dbReference type="Pfam" id="PF00076">
    <property type="entry name" value="RRM_1"/>
    <property type="match status" value="2"/>
</dbReference>
<proteinExistence type="predicted"/>
<evidence type="ECO:0000259" key="4">
    <source>
        <dbReference type="PROSITE" id="PS50102"/>
    </source>
</evidence>
<dbReference type="PANTHER" id="PTHR23189">
    <property type="entry name" value="RNA RECOGNITION MOTIF-CONTAINING"/>
    <property type="match status" value="1"/>
</dbReference>
<dbReference type="PROSITE" id="PS50102">
    <property type="entry name" value="RRM"/>
    <property type="match status" value="2"/>
</dbReference>
<dbReference type="AlphaFoldDB" id="A0A5N6KZ48"/>
<feature type="compositionally biased region" description="Low complexity" evidence="3">
    <location>
        <begin position="172"/>
        <end position="189"/>
    </location>
</feature>
<dbReference type="FunFam" id="3.30.70.330:FF:000029">
    <property type="entry name" value="U2 small nuclear ribonucleoprotein B"/>
    <property type="match status" value="1"/>
</dbReference>
<dbReference type="InterPro" id="IPR035979">
    <property type="entry name" value="RBD_domain_sf"/>
</dbReference>
<protein>
    <recommendedName>
        <fullName evidence="4">RRM domain-containing protein</fullName>
    </recommendedName>
</protein>
<feature type="region of interest" description="Disordered" evidence="3">
    <location>
        <begin position="139"/>
        <end position="205"/>
    </location>
</feature>
<gene>
    <name evidence="5" type="ORF">FH972_024712</name>
</gene>
<evidence type="ECO:0000256" key="1">
    <source>
        <dbReference type="ARBA" id="ARBA00022884"/>
    </source>
</evidence>
<dbReference type="SUPFAM" id="SSF54928">
    <property type="entry name" value="RNA-binding domain, RBD"/>
    <property type="match status" value="2"/>
</dbReference>
<accession>A0A5N6KZ48</accession>
<dbReference type="EMBL" id="VIBQ01000018">
    <property type="protein sequence ID" value="KAB8364849.1"/>
    <property type="molecule type" value="Genomic_DNA"/>
</dbReference>
<reference evidence="5 6" key="1">
    <citation type="submission" date="2019-06" db="EMBL/GenBank/DDBJ databases">
        <title>A chromosomal-level reference genome of Carpinus fangiana (Coryloideae, Betulaceae).</title>
        <authorList>
            <person name="Yang X."/>
            <person name="Wang Z."/>
            <person name="Zhang L."/>
            <person name="Hao G."/>
            <person name="Liu J."/>
            <person name="Yang Y."/>
        </authorList>
    </citation>
    <scope>NUCLEOTIDE SEQUENCE [LARGE SCALE GENOMIC DNA]</scope>
    <source>
        <strain evidence="5">Cfa_2016G</strain>
        <tissue evidence="5">Leaf</tissue>
    </source>
</reference>
<dbReference type="Proteomes" id="UP000327013">
    <property type="component" value="Unassembled WGS sequence"/>
</dbReference>
<organism evidence="5 6">
    <name type="scientific">Carpinus fangiana</name>
    <dbReference type="NCBI Taxonomy" id="176857"/>
    <lineage>
        <taxon>Eukaryota</taxon>
        <taxon>Viridiplantae</taxon>
        <taxon>Streptophyta</taxon>
        <taxon>Embryophyta</taxon>
        <taxon>Tracheophyta</taxon>
        <taxon>Spermatophyta</taxon>
        <taxon>Magnoliopsida</taxon>
        <taxon>eudicotyledons</taxon>
        <taxon>Gunneridae</taxon>
        <taxon>Pentapetalae</taxon>
        <taxon>rosids</taxon>
        <taxon>fabids</taxon>
        <taxon>Fagales</taxon>
        <taxon>Betulaceae</taxon>
        <taxon>Carpinus</taxon>
    </lineage>
</organism>
<dbReference type="InterPro" id="IPR000504">
    <property type="entry name" value="RRM_dom"/>
</dbReference>
<evidence type="ECO:0000313" key="5">
    <source>
        <dbReference type="EMBL" id="KAB8364849.1"/>
    </source>
</evidence>
<feature type="domain" description="RRM" evidence="4">
    <location>
        <begin position="222"/>
        <end position="295"/>
    </location>
</feature>
<keyword evidence="6" id="KW-1185">Reference proteome</keyword>
<evidence type="ECO:0000256" key="2">
    <source>
        <dbReference type="PROSITE-ProRule" id="PRU00176"/>
    </source>
</evidence>
<evidence type="ECO:0000256" key="3">
    <source>
        <dbReference type="SAM" id="MobiDB-lite"/>
    </source>
</evidence>
<dbReference type="SMART" id="SM00360">
    <property type="entry name" value="RRM"/>
    <property type="match status" value="2"/>
</dbReference>